<dbReference type="RefSeq" id="WP_327605676.1">
    <property type="nucleotide sequence ID" value="NZ_JARZFX010000001.1"/>
</dbReference>
<gene>
    <name evidence="1" type="ORF">QGM71_01170</name>
</gene>
<dbReference type="EMBL" id="JARZFX010000001">
    <property type="protein sequence ID" value="MEC5422103.1"/>
    <property type="molecule type" value="Genomic_DNA"/>
</dbReference>
<organism evidence="1 2">
    <name type="scientific">Virgibacillus tibetensis</name>
    <dbReference type="NCBI Taxonomy" id="3042313"/>
    <lineage>
        <taxon>Bacteria</taxon>
        <taxon>Bacillati</taxon>
        <taxon>Bacillota</taxon>
        <taxon>Bacilli</taxon>
        <taxon>Bacillales</taxon>
        <taxon>Bacillaceae</taxon>
        <taxon>Virgibacillus</taxon>
    </lineage>
</organism>
<accession>A0ABU6KAI4</accession>
<protein>
    <recommendedName>
        <fullName evidence="3">Holliday junction resolvase RuvC</fullName>
    </recommendedName>
</protein>
<dbReference type="InterPro" id="IPR036397">
    <property type="entry name" value="RNaseH_sf"/>
</dbReference>
<dbReference type="InterPro" id="IPR012337">
    <property type="entry name" value="RNaseH-like_sf"/>
</dbReference>
<evidence type="ECO:0000313" key="1">
    <source>
        <dbReference type="EMBL" id="MEC5422103.1"/>
    </source>
</evidence>
<proteinExistence type="predicted"/>
<sequence length="168" mass="18629">MNYIGIDPSTKTGLVILNVEGNVLLEKEITTKEKSDPARFVDITKQIIPFINEGDKVLIEGFSYGSRGRGVSTQYGIGWAIRIKLLKLVRSKYISDYIEVSPNTLKKFATGKGNVKKEDMILPINDRWGYRNGSDNIRDAYVLAQIGRALDGHGKPAKAQLACIKELG</sequence>
<dbReference type="Gene3D" id="3.30.420.10">
    <property type="entry name" value="Ribonuclease H-like superfamily/Ribonuclease H"/>
    <property type="match status" value="1"/>
</dbReference>
<reference evidence="1 2" key="1">
    <citation type="journal article" date="2024" name="Int. J. Syst. Evol. Microbiol.">
        <title>Virgibacillus tibetensis sp. nov., isolated from salt lake on the Tibetan Plateau of China.</title>
        <authorList>
            <person name="Phurbu D."/>
            <person name="Liu Z.-X."/>
            <person name="Wang R."/>
            <person name="Zheng Y.-Y."/>
            <person name="Liu H.-C."/>
            <person name="Zhou Y.-G."/>
            <person name="Yu Y.-J."/>
            <person name="Li A.-H."/>
        </authorList>
    </citation>
    <scope>NUCLEOTIDE SEQUENCE [LARGE SCALE GENOMIC DNA]</scope>
    <source>
        <strain evidence="1 2">C22-A2</strain>
    </source>
</reference>
<dbReference type="SUPFAM" id="SSF53098">
    <property type="entry name" value="Ribonuclease H-like"/>
    <property type="match status" value="1"/>
</dbReference>
<evidence type="ECO:0008006" key="3">
    <source>
        <dbReference type="Google" id="ProtNLM"/>
    </source>
</evidence>
<name>A0ABU6KAI4_9BACI</name>
<evidence type="ECO:0000313" key="2">
    <source>
        <dbReference type="Proteomes" id="UP001335737"/>
    </source>
</evidence>
<keyword evidence="2" id="KW-1185">Reference proteome</keyword>
<dbReference type="Proteomes" id="UP001335737">
    <property type="component" value="Unassembled WGS sequence"/>
</dbReference>
<comment type="caution">
    <text evidence="1">The sequence shown here is derived from an EMBL/GenBank/DDBJ whole genome shotgun (WGS) entry which is preliminary data.</text>
</comment>